<keyword evidence="3" id="KW-1185">Reference proteome</keyword>
<feature type="region of interest" description="Disordered" evidence="1">
    <location>
        <begin position="1"/>
        <end position="303"/>
    </location>
</feature>
<feature type="compositionally biased region" description="Basic and acidic residues" evidence="1">
    <location>
        <begin position="247"/>
        <end position="264"/>
    </location>
</feature>
<feature type="compositionally biased region" description="Polar residues" evidence="1">
    <location>
        <begin position="59"/>
        <end position="82"/>
    </location>
</feature>
<name>A0A6A6IKV3_9PLEO</name>
<feature type="compositionally biased region" description="Low complexity" evidence="1">
    <location>
        <begin position="83"/>
        <end position="99"/>
    </location>
</feature>
<sequence length="303" mass="31183">METVKNLIWGEQNTNTTTGSETAGSEPVSGLQGKGTPNEPFDQGNAENPADPTGKANVNDPTSTSNSNQSISATASNPDTKTNNPMNPNNAAAGGEPNPLENTEGTGVTGASAQNYKPMGGDVVPSESSHPGAAPTSGAPPEHKQQGADKPSAAPEGDEAGAVKSSKDNAEEALLGKRDPNDHSGEPMRMHGGGDIPATQEERRESKVGMPGGQEHGKESKGTGEQWIKSSGLHADGGDFDATKPGAGREADRLLEQKGVHKDGSGQMEEPAPASGGSGEKEKEKVHLGQKLKDKLHIGHKDK</sequence>
<accession>A0A6A6IKV3</accession>
<feature type="compositionally biased region" description="Polar residues" evidence="1">
    <location>
        <begin position="100"/>
        <end position="115"/>
    </location>
</feature>
<gene>
    <name evidence="2" type="ORF">BU26DRAFT_517794</name>
</gene>
<evidence type="ECO:0000256" key="1">
    <source>
        <dbReference type="SAM" id="MobiDB-lite"/>
    </source>
</evidence>
<dbReference type="GeneID" id="54581995"/>
<feature type="compositionally biased region" description="Basic and acidic residues" evidence="1">
    <location>
        <begin position="165"/>
        <end position="189"/>
    </location>
</feature>
<reference evidence="2" key="1">
    <citation type="journal article" date="2020" name="Stud. Mycol.">
        <title>101 Dothideomycetes genomes: a test case for predicting lifestyles and emergence of pathogens.</title>
        <authorList>
            <person name="Haridas S."/>
            <person name="Albert R."/>
            <person name="Binder M."/>
            <person name="Bloem J."/>
            <person name="Labutti K."/>
            <person name="Salamov A."/>
            <person name="Andreopoulos B."/>
            <person name="Baker S."/>
            <person name="Barry K."/>
            <person name="Bills G."/>
            <person name="Bluhm B."/>
            <person name="Cannon C."/>
            <person name="Castanera R."/>
            <person name="Culley D."/>
            <person name="Daum C."/>
            <person name="Ezra D."/>
            <person name="Gonzalez J."/>
            <person name="Henrissat B."/>
            <person name="Kuo A."/>
            <person name="Liang C."/>
            <person name="Lipzen A."/>
            <person name="Lutzoni F."/>
            <person name="Magnuson J."/>
            <person name="Mondo S."/>
            <person name="Nolan M."/>
            <person name="Ohm R."/>
            <person name="Pangilinan J."/>
            <person name="Park H.-J."/>
            <person name="Ramirez L."/>
            <person name="Alfaro M."/>
            <person name="Sun H."/>
            <person name="Tritt A."/>
            <person name="Yoshinaga Y."/>
            <person name="Zwiers L.-H."/>
            <person name="Turgeon B."/>
            <person name="Goodwin S."/>
            <person name="Spatafora J."/>
            <person name="Crous P."/>
            <person name="Grigoriev I."/>
        </authorList>
    </citation>
    <scope>NUCLEOTIDE SEQUENCE</scope>
    <source>
        <strain evidence="2">CBS 122368</strain>
    </source>
</reference>
<dbReference type="AlphaFoldDB" id="A0A6A6IKV3"/>
<protein>
    <recommendedName>
        <fullName evidence="4">Glycine-rich cell wall structural protein 1</fullName>
    </recommendedName>
</protein>
<evidence type="ECO:0000313" key="2">
    <source>
        <dbReference type="EMBL" id="KAF2251051.1"/>
    </source>
</evidence>
<evidence type="ECO:0008006" key="4">
    <source>
        <dbReference type="Google" id="ProtNLM"/>
    </source>
</evidence>
<dbReference type="OrthoDB" id="5388207at2759"/>
<dbReference type="RefSeq" id="XP_033686055.1">
    <property type="nucleotide sequence ID" value="XM_033828665.1"/>
</dbReference>
<evidence type="ECO:0000313" key="3">
    <source>
        <dbReference type="Proteomes" id="UP000800094"/>
    </source>
</evidence>
<proteinExistence type="predicted"/>
<organism evidence="2 3">
    <name type="scientific">Trematosphaeria pertusa</name>
    <dbReference type="NCBI Taxonomy" id="390896"/>
    <lineage>
        <taxon>Eukaryota</taxon>
        <taxon>Fungi</taxon>
        <taxon>Dikarya</taxon>
        <taxon>Ascomycota</taxon>
        <taxon>Pezizomycotina</taxon>
        <taxon>Dothideomycetes</taxon>
        <taxon>Pleosporomycetidae</taxon>
        <taxon>Pleosporales</taxon>
        <taxon>Massarineae</taxon>
        <taxon>Trematosphaeriaceae</taxon>
        <taxon>Trematosphaeria</taxon>
    </lineage>
</organism>
<feature type="compositionally biased region" description="Polar residues" evidence="1">
    <location>
        <begin position="11"/>
        <end position="23"/>
    </location>
</feature>
<dbReference type="EMBL" id="ML987193">
    <property type="protein sequence ID" value="KAF2251051.1"/>
    <property type="molecule type" value="Genomic_DNA"/>
</dbReference>
<feature type="compositionally biased region" description="Basic and acidic residues" evidence="1">
    <location>
        <begin position="279"/>
        <end position="303"/>
    </location>
</feature>
<dbReference type="Proteomes" id="UP000800094">
    <property type="component" value="Unassembled WGS sequence"/>
</dbReference>